<dbReference type="InterPro" id="IPR028996">
    <property type="entry name" value="GM2-AP"/>
</dbReference>
<feature type="signal peptide" evidence="3">
    <location>
        <begin position="1"/>
        <end position="19"/>
    </location>
</feature>
<dbReference type="PANTHER" id="PTHR17357:SF0">
    <property type="entry name" value="GANGLIOSIDE GM2 ACTIVATOR"/>
    <property type="match status" value="1"/>
</dbReference>
<proteinExistence type="predicted"/>
<evidence type="ECO:0000256" key="3">
    <source>
        <dbReference type="SAM" id="SignalP"/>
    </source>
</evidence>
<evidence type="ECO:0000313" key="5">
    <source>
        <dbReference type="Proteomes" id="UP001519460"/>
    </source>
</evidence>
<dbReference type="Proteomes" id="UP001519460">
    <property type="component" value="Unassembled WGS sequence"/>
</dbReference>
<dbReference type="Gene3D" id="2.70.220.10">
    <property type="entry name" value="Ganglioside GM2 activator"/>
    <property type="match status" value="1"/>
</dbReference>
<name>A0ABD0JQM7_9CAEN</name>
<dbReference type="PANTHER" id="PTHR17357">
    <property type="entry name" value="GM2 GANGLIOSIDE ACTIVATOR PROTEIN"/>
    <property type="match status" value="1"/>
</dbReference>
<dbReference type="AlphaFoldDB" id="A0ABD0JQM7"/>
<keyword evidence="1 3" id="KW-0732">Signal</keyword>
<dbReference type="SUPFAM" id="SSF63707">
    <property type="entry name" value="Ganglioside M2 (gm2) activator"/>
    <property type="match status" value="1"/>
</dbReference>
<reference evidence="4 5" key="1">
    <citation type="journal article" date="2023" name="Sci. Data">
        <title>Genome assembly of the Korean intertidal mud-creeper Batillaria attramentaria.</title>
        <authorList>
            <person name="Patra A.K."/>
            <person name="Ho P.T."/>
            <person name="Jun S."/>
            <person name="Lee S.J."/>
            <person name="Kim Y."/>
            <person name="Won Y.J."/>
        </authorList>
    </citation>
    <scope>NUCLEOTIDE SEQUENCE [LARGE SCALE GENOMIC DNA]</scope>
    <source>
        <strain evidence="4">Wonlab-2016</strain>
    </source>
</reference>
<accession>A0ABD0JQM7</accession>
<evidence type="ECO:0000313" key="4">
    <source>
        <dbReference type="EMBL" id="KAK7476807.1"/>
    </source>
</evidence>
<gene>
    <name evidence="4" type="ORF">BaRGS_00031968</name>
</gene>
<keyword evidence="2" id="KW-0175">Coiled coil</keyword>
<feature type="coiled-coil region" evidence="2">
    <location>
        <begin position="42"/>
        <end position="76"/>
    </location>
</feature>
<dbReference type="EMBL" id="JACVVK020000365">
    <property type="protein sequence ID" value="KAK7476807.1"/>
    <property type="molecule type" value="Genomic_DNA"/>
</dbReference>
<keyword evidence="5" id="KW-1185">Reference proteome</keyword>
<feature type="chain" id="PRO_5044886050" evidence="3">
    <location>
        <begin position="20"/>
        <end position="300"/>
    </location>
</feature>
<organism evidence="4 5">
    <name type="scientific">Batillaria attramentaria</name>
    <dbReference type="NCBI Taxonomy" id="370345"/>
    <lineage>
        <taxon>Eukaryota</taxon>
        <taxon>Metazoa</taxon>
        <taxon>Spiralia</taxon>
        <taxon>Lophotrochozoa</taxon>
        <taxon>Mollusca</taxon>
        <taxon>Gastropoda</taxon>
        <taxon>Caenogastropoda</taxon>
        <taxon>Sorbeoconcha</taxon>
        <taxon>Cerithioidea</taxon>
        <taxon>Batillariidae</taxon>
        <taxon>Batillaria</taxon>
    </lineage>
</organism>
<protein>
    <submittedName>
        <fullName evidence="4">Uncharacterized protein</fullName>
    </submittedName>
</protein>
<comment type="caution">
    <text evidence="4">The sequence shown here is derived from an EMBL/GenBank/DDBJ whole genome shotgun (WGS) entry which is preliminary data.</text>
</comment>
<sequence length="300" mass="33747">MRSILFLLVTLTCLSLVVSTGTEHTVRRRIRRQDHSTQADLIHHLTQELETLSRLNAELTHENDALKTENNRLTQQCSVTQHSQSIPSTTPLVQTTTFPVTHVINHLGSLCAPATPTHTASGRPTAVPIAQAPLPPSDRSGFMHDGPNGASWRDCGSSVSWIHVQRFDLQPHPFRLHGPVSMTLHATVNHDLHPQDMVLDVILYKMMLTKWFEIPCTIDLGTCRYTNICDYCACQKSITAGTLLNINNEIQSFAFISEHFRNSLSWIETGDYYLKMILYEKGSAAARGCFELFFYTTERA</sequence>
<evidence type="ECO:0000256" key="2">
    <source>
        <dbReference type="SAM" id="Coils"/>
    </source>
</evidence>
<evidence type="ECO:0000256" key="1">
    <source>
        <dbReference type="ARBA" id="ARBA00022729"/>
    </source>
</evidence>
<dbReference type="InterPro" id="IPR036846">
    <property type="entry name" value="GM2-AP_sf"/>
</dbReference>